<dbReference type="EMBL" id="JBBCAQ010000037">
    <property type="protein sequence ID" value="KAK7574496.1"/>
    <property type="molecule type" value="Genomic_DNA"/>
</dbReference>
<comment type="caution">
    <text evidence="1">The sequence shown here is derived from an EMBL/GenBank/DDBJ whole genome shotgun (WGS) entry which is preliminary data.</text>
</comment>
<keyword evidence="2" id="KW-1185">Reference proteome</keyword>
<evidence type="ECO:0000313" key="1">
    <source>
        <dbReference type="EMBL" id="KAK7574496.1"/>
    </source>
</evidence>
<sequence>MTLRAATEADAILKDVHEQTNNMCHKNRQAAMQYIYKLRDSLKEHSKSGTEKIDSVIKDNMKNITDEVVTLKTTIKNVSDRIVDIAVSQIAEITDSVVSGEKMLTKELEESISRAVDEVEAMWNGLDQICAFYTSYWSDLIEKKVQNMTEKVTYLVSAQSKLINGTVEERVRMCQNISLANMVTSNTIQSVVQLMDNLYNTTRIVGNLQSVLLDADQNTSNVLEESKSMLFKYQKDSKETLDTLLEDHFCFLGSTVRISAVSISAYLKGDILKSWKMSLTKANRAFKQATSNHLLITKKKYRSRLVHDVKGHLKSLRKEVQKKAAQLDKDGQTRFEELVNFDKLYSLMNNRFKNLTEATNSQFESSLESIGEALRFRMDFLINQKLPYLRALTIQNYLPTDVCPLSMDFANYIKKWVNEADELRQILLVDGFPPEGEAIEEDKLGLTTDYTKIESSPSDEHKRVKRE</sequence>
<protein>
    <submittedName>
        <fullName evidence="1">Uncharacterized protein</fullName>
    </submittedName>
</protein>
<evidence type="ECO:0000313" key="2">
    <source>
        <dbReference type="Proteomes" id="UP001367676"/>
    </source>
</evidence>
<dbReference type="AlphaFoldDB" id="A0AAN9XYE0"/>
<reference evidence="1 2" key="1">
    <citation type="submission" date="2024-03" db="EMBL/GenBank/DDBJ databases">
        <title>Adaptation during the transition from Ophiocordyceps entomopathogen to insect associate is accompanied by gene loss and intensified selection.</title>
        <authorList>
            <person name="Ward C.M."/>
            <person name="Onetto C.A."/>
            <person name="Borneman A.R."/>
        </authorList>
    </citation>
    <scope>NUCLEOTIDE SEQUENCE [LARGE SCALE GENOMIC DNA]</scope>
    <source>
        <strain evidence="1">AWRI1</strain>
        <tissue evidence="1">Single Adult Female</tissue>
    </source>
</reference>
<organism evidence="1 2">
    <name type="scientific">Parthenolecanium corni</name>
    <dbReference type="NCBI Taxonomy" id="536013"/>
    <lineage>
        <taxon>Eukaryota</taxon>
        <taxon>Metazoa</taxon>
        <taxon>Ecdysozoa</taxon>
        <taxon>Arthropoda</taxon>
        <taxon>Hexapoda</taxon>
        <taxon>Insecta</taxon>
        <taxon>Pterygota</taxon>
        <taxon>Neoptera</taxon>
        <taxon>Paraneoptera</taxon>
        <taxon>Hemiptera</taxon>
        <taxon>Sternorrhyncha</taxon>
        <taxon>Coccoidea</taxon>
        <taxon>Coccidae</taxon>
        <taxon>Parthenolecanium</taxon>
    </lineage>
</organism>
<name>A0AAN9XYE0_9HEMI</name>
<proteinExistence type="predicted"/>
<accession>A0AAN9XYE0</accession>
<gene>
    <name evidence="1" type="ORF">V9T40_011687</name>
</gene>
<dbReference type="Proteomes" id="UP001367676">
    <property type="component" value="Unassembled WGS sequence"/>
</dbReference>